<comment type="subcellular location">
    <subcellularLocation>
        <location evidence="2">Cell membrane</location>
    </subcellularLocation>
    <subcellularLocation>
        <location evidence="1">Membrane</location>
        <topology evidence="1">Single-pass membrane protein</topology>
    </subcellularLocation>
</comment>
<evidence type="ECO:0000256" key="10">
    <source>
        <dbReference type="ARBA" id="ARBA00023316"/>
    </source>
</evidence>
<keyword evidence="9" id="KW-0472">Membrane</keyword>
<reference evidence="13 14" key="1">
    <citation type="submission" date="2016-10" db="EMBL/GenBank/DDBJ databases">
        <authorList>
            <person name="de Groot N.N."/>
        </authorList>
    </citation>
    <scope>NUCLEOTIDE SEQUENCE [LARGE SCALE GENOMIC DNA]</scope>
    <source>
        <strain evidence="13 14">DSM 25383</strain>
    </source>
</reference>
<keyword evidence="8" id="KW-1133">Transmembrane helix</keyword>
<dbReference type="SUPFAM" id="SSF56601">
    <property type="entry name" value="beta-lactamase/transpeptidase-like"/>
    <property type="match status" value="1"/>
</dbReference>
<keyword evidence="4" id="KW-0378">Hydrolase</keyword>
<dbReference type="SUPFAM" id="SSF56519">
    <property type="entry name" value="Penicillin binding protein dimerisation domain"/>
    <property type="match status" value="1"/>
</dbReference>
<keyword evidence="4" id="KW-0645">Protease</keyword>
<dbReference type="Pfam" id="PF00905">
    <property type="entry name" value="Transpeptidase"/>
    <property type="match status" value="1"/>
</dbReference>
<evidence type="ECO:0000256" key="8">
    <source>
        <dbReference type="ARBA" id="ARBA00022989"/>
    </source>
</evidence>
<keyword evidence="10" id="KW-0961">Cell wall biogenesis/degradation</keyword>
<evidence type="ECO:0000256" key="3">
    <source>
        <dbReference type="ARBA" id="ARBA00022475"/>
    </source>
</evidence>
<dbReference type="GO" id="GO:0008360">
    <property type="term" value="P:regulation of cell shape"/>
    <property type="evidence" value="ECO:0007669"/>
    <property type="project" value="UniProtKB-KW"/>
</dbReference>
<keyword evidence="6" id="KW-0133">Cell shape</keyword>
<dbReference type="InterPro" id="IPR012338">
    <property type="entry name" value="Beta-lactam/transpept-like"/>
</dbReference>
<proteinExistence type="predicted"/>
<evidence type="ECO:0000256" key="2">
    <source>
        <dbReference type="ARBA" id="ARBA00004236"/>
    </source>
</evidence>
<evidence type="ECO:0000313" key="13">
    <source>
        <dbReference type="EMBL" id="SEA76925.1"/>
    </source>
</evidence>
<dbReference type="RefSeq" id="WP_010266746.1">
    <property type="nucleotide sequence ID" value="NZ_CAEG01000021.1"/>
</dbReference>
<dbReference type="GO" id="GO:0009252">
    <property type="term" value="P:peptidoglycan biosynthetic process"/>
    <property type="evidence" value="ECO:0007669"/>
    <property type="project" value="UniProtKB-KW"/>
</dbReference>
<organism evidence="13 14">
    <name type="scientific">Alistipes timonensis JC136</name>
    <dbReference type="NCBI Taxonomy" id="1033731"/>
    <lineage>
        <taxon>Bacteria</taxon>
        <taxon>Pseudomonadati</taxon>
        <taxon>Bacteroidota</taxon>
        <taxon>Bacteroidia</taxon>
        <taxon>Bacteroidales</taxon>
        <taxon>Rikenellaceae</taxon>
        <taxon>Alistipes</taxon>
    </lineage>
</organism>
<evidence type="ECO:0000256" key="1">
    <source>
        <dbReference type="ARBA" id="ARBA00004167"/>
    </source>
</evidence>
<dbReference type="PANTHER" id="PTHR30627:SF2">
    <property type="entry name" value="PEPTIDOGLYCAN D,D-TRANSPEPTIDASE MRDA"/>
    <property type="match status" value="1"/>
</dbReference>
<dbReference type="AlphaFoldDB" id="A0A1H4DVV3"/>
<evidence type="ECO:0000313" key="14">
    <source>
        <dbReference type="Proteomes" id="UP000183253"/>
    </source>
</evidence>
<evidence type="ECO:0000256" key="5">
    <source>
        <dbReference type="ARBA" id="ARBA00022692"/>
    </source>
</evidence>
<dbReference type="InterPro" id="IPR001460">
    <property type="entry name" value="PCN-bd_Tpept"/>
</dbReference>
<dbReference type="GO" id="GO:0071555">
    <property type="term" value="P:cell wall organization"/>
    <property type="evidence" value="ECO:0007669"/>
    <property type="project" value="UniProtKB-KW"/>
</dbReference>
<dbReference type="Proteomes" id="UP000183253">
    <property type="component" value="Unassembled WGS sequence"/>
</dbReference>
<dbReference type="PANTHER" id="PTHR30627">
    <property type="entry name" value="PEPTIDOGLYCAN D,D-TRANSPEPTIDASE"/>
    <property type="match status" value="1"/>
</dbReference>
<name>A0A1H4DVV3_9BACT</name>
<evidence type="ECO:0000256" key="9">
    <source>
        <dbReference type="ARBA" id="ARBA00023136"/>
    </source>
</evidence>
<keyword evidence="13" id="KW-0808">Transferase</keyword>
<dbReference type="Gene3D" id="3.30.1390.30">
    <property type="entry name" value="Penicillin-binding protein 2a, domain 3"/>
    <property type="match status" value="1"/>
</dbReference>
<keyword evidence="4" id="KW-0121">Carboxypeptidase</keyword>
<feature type="domain" description="Penicillin-binding protein dimerisation" evidence="12">
    <location>
        <begin position="52"/>
        <end position="214"/>
    </location>
</feature>
<keyword evidence="14" id="KW-1185">Reference proteome</keyword>
<dbReference type="GO" id="GO:0008658">
    <property type="term" value="F:penicillin binding"/>
    <property type="evidence" value="ECO:0007669"/>
    <property type="project" value="InterPro"/>
</dbReference>
<sequence length="608" mass="68864">MSRSEGFGRMRTLQVVVLLVFALIVGRLAYIQLIDSRYDDLARANVLRHVVQYPPRGEVFDRNGEYLVQSRECYDLMVISSEIDKRGFDTARLCEVLNLPRVKLDRELANARMRPRAPRLVMSYISKEDKLRFDECNFRGFYAVYRTVRQYPREVGGNLLGYVSEVNADYLKRHPDYKIGDYVGMGGVESAYEPELRGRKGVKIQEIDTHGAIKGSYMNGHFDSLPDPGRYLVSTIDARLQLLGEELMRGKVGAAVAIEPSTGEILMMVSSPTYDPDRLVGRERGNNYMEMLRNKRQPLFNRAVRAAYPPGSTFKLVQGLIGLQEGVLRPSDLHYCHMGYQAGRLKMACHAHASPLDLRFAVATSCNAYFCYVFRDILDNPKYGSVKEGYDVWKSYVESFGFGRRLGSDFLDERNGYVPDRAFYDRQYRGSWNSLTVLSLSIGQDALGCTPLQLANLAAIVANRGYYYIPHIVKKIEGRDSLDARFYERHYTKVDPKHFEPIVEGMWRGVNVGGTSTLARLDGWDVCGKTGTAENPRGRDHSTFLSFAPKDNPKIAISVYVENGGFGASAALPIASLLEEYYLTDTIRRPALLEHVKNLNIYYPAYDK</sequence>
<evidence type="ECO:0000256" key="6">
    <source>
        <dbReference type="ARBA" id="ARBA00022960"/>
    </source>
</evidence>
<evidence type="ECO:0000256" key="4">
    <source>
        <dbReference type="ARBA" id="ARBA00022645"/>
    </source>
</evidence>
<dbReference type="GO" id="GO:0005886">
    <property type="term" value="C:plasma membrane"/>
    <property type="evidence" value="ECO:0007669"/>
    <property type="project" value="UniProtKB-SubCell"/>
</dbReference>
<evidence type="ECO:0000259" key="12">
    <source>
        <dbReference type="Pfam" id="PF03717"/>
    </source>
</evidence>
<feature type="domain" description="Penicillin-binding protein transpeptidase" evidence="11">
    <location>
        <begin position="253"/>
        <end position="575"/>
    </location>
</feature>
<gene>
    <name evidence="13" type="ORF">SAMN05444145_10664</name>
</gene>
<dbReference type="GO" id="GO:0016740">
    <property type="term" value="F:transferase activity"/>
    <property type="evidence" value="ECO:0007669"/>
    <property type="project" value="UniProtKB-KW"/>
</dbReference>
<keyword evidence="5" id="KW-0812">Transmembrane</keyword>
<dbReference type="GO" id="GO:0071972">
    <property type="term" value="F:peptidoglycan L,D-transpeptidase activity"/>
    <property type="evidence" value="ECO:0007669"/>
    <property type="project" value="TreeGrafter"/>
</dbReference>
<evidence type="ECO:0000256" key="7">
    <source>
        <dbReference type="ARBA" id="ARBA00022984"/>
    </source>
</evidence>
<dbReference type="STRING" id="1033731.SAMN05444145_10664"/>
<dbReference type="FunFam" id="3.40.710.10:FF:000024">
    <property type="entry name" value="Penicillin-binding protein 2"/>
    <property type="match status" value="1"/>
</dbReference>
<dbReference type="EMBL" id="FNRI01000006">
    <property type="protein sequence ID" value="SEA76925.1"/>
    <property type="molecule type" value="Genomic_DNA"/>
</dbReference>
<evidence type="ECO:0000259" key="11">
    <source>
        <dbReference type="Pfam" id="PF00905"/>
    </source>
</evidence>
<dbReference type="InterPro" id="IPR050515">
    <property type="entry name" value="Beta-lactam/transpept"/>
</dbReference>
<dbReference type="InterPro" id="IPR005311">
    <property type="entry name" value="PBP_dimer"/>
</dbReference>
<keyword evidence="3" id="KW-1003">Cell membrane</keyword>
<dbReference type="Gene3D" id="3.90.1310.10">
    <property type="entry name" value="Penicillin-binding protein 2a (Domain 2)"/>
    <property type="match status" value="1"/>
</dbReference>
<dbReference type="OrthoDB" id="9766847at2"/>
<accession>A0A1H4DVV3</accession>
<dbReference type="InterPro" id="IPR036138">
    <property type="entry name" value="PBP_dimer_sf"/>
</dbReference>
<dbReference type="Gene3D" id="3.40.710.10">
    <property type="entry name" value="DD-peptidase/beta-lactamase superfamily"/>
    <property type="match status" value="1"/>
</dbReference>
<keyword evidence="7" id="KW-0573">Peptidoglycan synthesis</keyword>
<dbReference type="Pfam" id="PF03717">
    <property type="entry name" value="PBP_dimer"/>
    <property type="match status" value="1"/>
</dbReference>
<protein>
    <submittedName>
        <fullName evidence="13">Peptidoglycan glycosyltransferase</fullName>
    </submittedName>
</protein>